<comment type="similarity">
    <text evidence="2">Belongs to the DapA family.</text>
</comment>
<dbReference type="Gene3D" id="3.20.20.70">
    <property type="entry name" value="Aldolase class I"/>
    <property type="match status" value="1"/>
</dbReference>
<evidence type="ECO:0000313" key="4">
    <source>
        <dbReference type="Proteomes" id="UP001583186"/>
    </source>
</evidence>
<dbReference type="PIRSF" id="PIRSF001365">
    <property type="entry name" value="DHDPS"/>
    <property type="match status" value="1"/>
</dbReference>
<evidence type="ECO:0000256" key="2">
    <source>
        <dbReference type="PIRNR" id="PIRNR001365"/>
    </source>
</evidence>
<evidence type="ECO:0000313" key="3">
    <source>
        <dbReference type="EMBL" id="KAL1888156.1"/>
    </source>
</evidence>
<gene>
    <name evidence="3" type="ORF">Sste5346_009766</name>
</gene>
<accession>A0ABR3YIK3</accession>
<dbReference type="SUPFAM" id="SSF51569">
    <property type="entry name" value="Aldolase"/>
    <property type="match status" value="1"/>
</dbReference>
<dbReference type="Proteomes" id="UP001583186">
    <property type="component" value="Unassembled WGS sequence"/>
</dbReference>
<dbReference type="PANTHER" id="PTHR12128:SF66">
    <property type="entry name" value="4-HYDROXY-2-OXOGLUTARATE ALDOLASE, MITOCHONDRIAL"/>
    <property type="match status" value="1"/>
</dbReference>
<proteinExistence type="inferred from homology"/>
<dbReference type="InterPro" id="IPR002220">
    <property type="entry name" value="DapA-like"/>
</dbReference>
<dbReference type="PANTHER" id="PTHR12128">
    <property type="entry name" value="DIHYDRODIPICOLINATE SYNTHASE"/>
    <property type="match status" value="1"/>
</dbReference>
<keyword evidence="4" id="KW-1185">Reference proteome</keyword>
<sequence length="322" mass="34707">MTTPGKPFPPGIHAPCLTWFDNDATQEIDWDLQTKHIEFIIGSGVHGIILAGTNGEAVALTTTEKEKLVRTTVEVAQRLNRPDVTITMGCGGQSTREVIAETRLAKEAGAEFALVLVPSYFHFAMNDAAIIAFFEELADVSPIPVVIYNFPTVAAGLDCNTDVLSKLGQHPNIVGVKLTCGGIAKVARIAAEFSPPQFSAVAGQSDWLVPALTVGGTGAVTGVGNLYPKSCVQMYDLYKSGNVKEAEAAQLRLAQMEWGFAKGGINGTKWAVGKFLGYAAEKRHCRRPYPQFADESKQAWISTVVETLLADEKKLNRSPLLQ</sequence>
<organism evidence="3 4">
    <name type="scientific">Sporothrix stenoceras</name>
    <dbReference type="NCBI Taxonomy" id="5173"/>
    <lineage>
        <taxon>Eukaryota</taxon>
        <taxon>Fungi</taxon>
        <taxon>Dikarya</taxon>
        <taxon>Ascomycota</taxon>
        <taxon>Pezizomycotina</taxon>
        <taxon>Sordariomycetes</taxon>
        <taxon>Sordariomycetidae</taxon>
        <taxon>Ophiostomatales</taxon>
        <taxon>Ophiostomataceae</taxon>
        <taxon>Sporothrix</taxon>
    </lineage>
</organism>
<evidence type="ECO:0008006" key="5">
    <source>
        <dbReference type="Google" id="ProtNLM"/>
    </source>
</evidence>
<dbReference type="CDD" id="cd00408">
    <property type="entry name" value="DHDPS-like"/>
    <property type="match status" value="1"/>
</dbReference>
<name>A0ABR3YIK3_9PEZI</name>
<dbReference type="SMART" id="SM01130">
    <property type="entry name" value="DHDPS"/>
    <property type="match status" value="1"/>
</dbReference>
<dbReference type="PRINTS" id="PR00146">
    <property type="entry name" value="DHPICSNTHASE"/>
</dbReference>
<reference evidence="3 4" key="1">
    <citation type="journal article" date="2024" name="IMA Fungus">
        <title>IMA Genome - F19 : A genome assembly and annotation guide to empower mycologists, including annotated draft genome sequences of Ceratocystis pirilliformis, Diaporthe australafricana, Fusarium ophioides, Paecilomyces lecythidis, and Sporothrix stenoceras.</title>
        <authorList>
            <person name="Aylward J."/>
            <person name="Wilson A.M."/>
            <person name="Visagie C.M."/>
            <person name="Spraker J."/>
            <person name="Barnes I."/>
            <person name="Buitendag C."/>
            <person name="Ceriani C."/>
            <person name="Del Mar Angel L."/>
            <person name="du Plessis D."/>
            <person name="Fuchs T."/>
            <person name="Gasser K."/>
            <person name="Kramer D."/>
            <person name="Li W."/>
            <person name="Munsamy K."/>
            <person name="Piso A."/>
            <person name="Price J.L."/>
            <person name="Sonnekus B."/>
            <person name="Thomas C."/>
            <person name="van der Nest A."/>
            <person name="van Dijk A."/>
            <person name="van Heerden A."/>
            <person name="van Vuuren N."/>
            <person name="Yilmaz N."/>
            <person name="Duong T.A."/>
            <person name="van der Merwe N.A."/>
            <person name="Wingfield M.J."/>
            <person name="Wingfield B.D."/>
        </authorList>
    </citation>
    <scope>NUCLEOTIDE SEQUENCE [LARGE SCALE GENOMIC DNA]</scope>
    <source>
        <strain evidence="3 4">CMW 5346</strain>
    </source>
</reference>
<keyword evidence="1 2" id="KW-0456">Lyase</keyword>
<comment type="caution">
    <text evidence="3">The sequence shown here is derived from an EMBL/GenBank/DDBJ whole genome shotgun (WGS) entry which is preliminary data.</text>
</comment>
<evidence type="ECO:0000256" key="1">
    <source>
        <dbReference type="ARBA" id="ARBA00023239"/>
    </source>
</evidence>
<dbReference type="Pfam" id="PF00701">
    <property type="entry name" value="DHDPS"/>
    <property type="match status" value="1"/>
</dbReference>
<dbReference type="InterPro" id="IPR013785">
    <property type="entry name" value="Aldolase_TIM"/>
</dbReference>
<dbReference type="EMBL" id="JAWCUI010000099">
    <property type="protein sequence ID" value="KAL1888156.1"/>
    <property type="molecule type" value="Genomic_DNA"/>
</dbReference>
<protein>
    <recommendedName>
        <fullName evidence="5">Dihydrodipicolinate synthetase family protein</fullName>
    </recommendedName>
</protein>